<gene>
    <name evidence="2" type="ORF">Zmor_025885</name>
</gene>
<keyword evidence="1" id="KW-0472">Membrane</keyword>
<dbReference type="AlphaFoldDB" id="A0AA38HT18"/>
<sequence>MIFVCKEKNIENFFSSQKRDCESQQAGHEGRNCFRKFFARFSDVVKKDDLCMDLKFTTTCFDEALAKNCPDFAGYQSLIAKFFKAIREPCDSAVTVGAGSVILMIIAFISTKTFS</sequence>
<keyword evidence="1" id="KW-0812">Transmembrane</keyword>
<comment type="caution">
    <text evidence="2">The sequence shown here is derived from an EMBL/GenBank/DDBJ whole genome shotgun (WGS) entry which is preliminary data.</text>
</comment>
<dbReference type="EMBL" id="JALNTZ010000008">
    <property type="protein sequence ID" value="KAJ3643159.1"/>
    <property type="molecule type" value="Genomic_DNA"/>
</dbReference>
<reference evidence="2" key="1">
    <citation type="journal article" date="2023" name="G3 (Bethesda)">
        <title>Whole genome assemblies of Zophobas morio and Tenebrio molitor.</title>
        <authorList>
            <person name="Kaur S."/>
            <person name="Stinson S.A."/>
            <person name="diCenzo G.C."/>
        </authorList>
    </citation>
    <scope>NUCLEOTIDE SEQUENCE</scope>
    <source>
        <strain evidence="2">QUZm001</strain>
    </source>
</reference>
<feature type="transmembrane region" description="Helical" evidence="1">
    <location>
        <begin position="90"/>
        <end position="109"/>
    </location>
</feature>
<protein>
    <submittedName>
        <fullName evidence="2">Uncharacterized protein</fullName>
    </submittedName>
</protein>
<proteinExistence type="predicted"/>
<evidence type="ECO:0000313" key="2">
    <source>
        <dbReference type="EMBL" id="KAJ3643159.1"/>
    </source>
</evidence>
<keyword evidence="3" id="KW-1185">Reference proteome</keyword>
<evidence type="ECO:0000256" key="1">
    <source>
        <dbReference type="SAM" id="Phobius"/>
    </source>
</evidence>
<keyword evidence="1" id="KW-1133">Transmembrane helix</keyword>
<organism evidence="2 3">
    <name type="scientific">Zophobas morio</name>
    <dbReference type="NCBI Taxonomy" id="2755281"/>
    <lineage>
        <taxon>Eukaryota</taxon>
        <taxon>Metazoa</taxon>
        <taxon>Ecdysozoa</taxon>
        <taxon>Arthropoda</taxon>
        <taxon>Hexapoda</taxon>
        <taxon>Insecta</taxon>
        <taxon>Pterygota</taxon>
        <taxon>Neoptera</taxon>
        <taxon>Endopterygota</taxon>
        <taxon>Coleoptera</taxon>
        <taxon>Polyphaga</taxon>
        <taxon>Cucujiformia</taxon>
        <taxon>Tenebrionidae</taxon>
        <taxon>Zophobas</taxon>
    </lineage>
</organism>
<accession>A0AA38HT18</accession>
<name>A0AA38HT18_9CUCU</name>
<evidence type="ECO:0000313" key="3">
    <source>
        <dbReference type="Proteomes" id="UP001168821"/>
    </source>
</evidence>
<dbReference type="Proteomes" id="UP001168821">
    <property type="component" value="Unassembled WGS sequence"/>
</dbReference>